<dbReference type="SMART" id="SM00387">
    <property type="entry name" value="HATPase_c"/>
    <property type="match status" value="1"/>
</dbReference>
<dbReference type="PANTHER" id="PTHR45339">
    <property type="entry name" value="HYBRID SIGNAL TRANSDUCTION HISTIDINE KINASE J"/>
    <property type="match status" value="1"/>
</dbReference>
<dbReference type="Proteomes" id="UP000034166">
    <property type="component" value="Unassembled WGS sequence"/>
</dbReference>
<evidence type="ECO:0000256" key="6">
    <source>
        <dbReference type="ARBA" id="ARBA00022553"/>
    </source>
</evidence>
<dbReference type="GO" id="GO:0005886">
    <property type="term" value="C:plasma membrane"/>
    <property type="evidence" value="ECO:0007669"/>
    <property type="project" value="UniProtKB-SubCell"/>
</dbReference>
<dbReference type="EMBL" id="LAYY01000003">
    <property type="protein sequence ID" value="KKK39469.1"/>
    <property type="molecule type" value="Genomic_DNA"/>
</dbReference>
<evidence type="ECO:0000259" key="19">
    <source>
        <dbReference type="PROSITE" id="PS50885"/>
    </source>
</evidence>
<dbReference type="InterPro" id="IPR004358">
    <property type="entry name" value="Sig_transdc_His_kin-like_C"/>
</dbReference>
<keyword evidence="6 14" id="KW-0597">Phosphoprotein</keyword>
<feature type="modified residue" description="4-aspartylphosphate" evidence="14">
    <location>
        <position position="858"/>
    </location>
</feature>
<dbReference type="GO" id="GO:0000155">
    <property type="term" value="F:phosphorelay sensor kinase activity"/>
    <property type="evidence" value="ECO:0007669"/>
    <property type="project" value="InterPro"/>
</dbReference>
<dbReference type="InterPro" id="IPR001789">
    <property type="entry name" value="Sig_transdc_resp-reg_receiver"/>
</dbReference>
<dbReference type="Pfam" id="PF02518">
    <property type="entry name" value="HATPase_c"/>
    <property type="match status" value="1"/>
</dbReference>
<keyword evidence="9 20" id="KW-0418">Kinase</keyword>
<dbReference type="InterPro" id="IPR003661">
    <property type="entry name" value="HisK_dim/P_dom"/>
</dbReference>
<dbReference type="SUPFAM" id="SSF55781">
    <property type="entry name" value="GAF domain-like"/>
    <property type="match status" value="1"/>
</dbReference>
<dbReference type="InterPro" id="IPR024478">
    <property type="entry name" value="HlyB_4HB_MCP"/>
</dbReference>
<dbReference type="PANTHER" id="PTHR45339:SF1">
    <property type="entry name" value="HYBRID SIGNAL TRANSDUCTION HISTIDINE KINASE J"/>
    <property type="match status" value="1"/>
</dbReference>
<dbReference type="PROSITE" id="PS50110">
    <property type="entry name" value="RESPONSE_REGULATORY"/>
    <property type="match status" value="1"/>
</dbReference>
<dbReference type="Gene3D" id="3.40.50.2300">
    <property type="match status" value="1"/>
</dbReference>
<evidence type="ECO:0000313" key="21">
    <source>
        <dbReference type="Proteomes" id="UP000034166"/>
    </source>
</evidence>
<evidence type="ECO:0000313" key="20">
    <source>
        <dbReference type="EMBL" id="KKK39469.1"/>
    </source>
</evidence>
<dbReference type="PROSITE" id="PS50109">
    <property type="entry name" value="HIS_KIN"/>
    <property type="match status" value="1"/>
</dbReference>
<comment type="subcellular location">
    <subcellularLocation>
        <location evidence="2">Cell membrane</location>
        <topology evidence="2">Multi-pass membrane protein</topology>
    </subcellularLocation>
</comment>
<dbReference type="InterPro" id="IPR011006">
    <property type="entry name" value="CheY-like_superfamily"/>
</dbReference>
<keyword evidence="10" id="KW-0067">ATP-binding</keyword>
<sequence length="928" mass="102781">MAFKKKQFIALGLTIFFLFVLLFVILALTSTIKSNMLEIVQDRYDKVNRAMEIRQDIFQSDRRILQALMQGEEGSGALTATDVNGLSSNIRENISELEGMLNKNQSKRLLREVKAGYESFAAMEIRILAGLSAGASPDEMMAIYNAENAARSQLFERLNSFRDYQEGLIGEALESSNEAYSQLIASLVTAVAAAIILISAATLWVIRSTNRSLISITEGIRAIDYDNLSEIPRLKQETNDEIGQIASSFNMMAASLENYHAQEKKYTAEIAEQNWIQTQSAEIINLYHKSTEVESLAEGFLAKLAPLSGASLGAFYLMDGDRSGTILKKISSYADSGETPARGTIPEREGLVGQCARDGRSIYLEEVPGNFTPVKTAFGEAVPACILISPVIVKDEVVAVVELAALRHFTKPEKALIEKVLETLGIAVTNILGRMEVERLLLESQAQTEELQSQSEELQAQSEELQTQAEELRMINEQLEERSRDAEEKSAELQKAKTELEEQARQLQLSSNYKSEFLANMSHELRTPLNSILLLSEMLTEDEEEALTEEQKEFTRVIHSSGQDLLELINDILDLSKVEVGKLDVSFDEVNIRDFGNRIGQLFAHLASHKNLEFTVSTGEDLPDVFHTDEQRLQQIVKNLLSNAFKFTEEGSVKVNVERPGLSELQRLPKWTERNDWLKVSVADTGIGISQSKQRMIFDPFHQGDGTTMRKYGGTGLGLSISREFARLLGGIVQVESEEGKGSTFTLYIPSLPDGLPEESEYPYIPVNEEVAPAVEMAPGPSADEQTIPDAGEAGPEVEAVSLLAGKTVVVVDDDRRNIYALTNALKKEGMNILTAENGSECLDLLSQADQVDIILMDIMMPVMDGYTAMKKIRGLEKGEDIPIIALTAKAMKGDREKCLEAGASDYVSKPLKLDQLLSVMRVWITKE</sequence>
<comment type="similarity">
    <text evidence="3">In the N-terminal section; belongs to the phytochrome family.</text>
</comment>
<comment type="caution">
    <text evidence="20">The sequence shown here is derived from an EMBL/GenBank/DDBJ whole genome shotgun (WGS) entry which is preliminary data.</text>
</comment>
<dbReference type="InterPro" id="IPR036097">
    <property type="entry name" value="HisK_dim/P_sf"/>
</dbReference>
<dbReference type="InterPro" id="IPR003018">
    <property type="entry name" value="GAF"/>
</dbReference>
<keyword evidence="16" id="KW-0812">Transmembrane</keyword>
<keyword evidence="15" id="KW-0175">Coiled coil</keyword>
<dbReference type="CDD" id="cd16922">
    <property type="entry name" value="HATPase_EvgS-ArcB-TorS-like"/>
    <property type="match status" value="1"/>
</dbReference>
<dbReference type="Gene3D" id="3.30.450.40">
    <property type="match status" value="1"/>
</dbReference>
<dbReference type="FunFam" id="3.30.565.10:FF:000010">
    <property type="entry name" value="Sensor histidine kinase RcsC"/>
    <property type="match status" value="1"/>
</dbReference>
<dbReference type="GO" id="GO:0005524">
    <property type="term" value="F:ATP binding"/>
    <property type="evidence" value="ECO:0007669"/>
    <property type="project" value="UniProtKB-KW"/>
</dbReference>
<dbReference type="InterPro" id="IPR029016">
    <property type="entry name" value="GAF-like_dom_sf"/>
</dbReference>
<feature type="transmembrane region" description="Helical" evidence="16">
    <location>
        <begin position="183"/>
        <end position="206"/>
    </location>
</feature>
<evidence type="ECO:0000256" key="3">
    <source>
        <dbReference type="ARBA" id="ARBA00006402"/>
    </source>
</evidence>
<evidence type="ECO:0000256" key="2">
    <source>
        <dbReference type="ARBA" id="ARBA00004651"/>
    </source>
</evidence>
<dbReference type="Pfam" id="PF00672">
    <property type="entry name" value="HAMP"/>
    <property type="match status" value="1"/>
</dbReference>
<dbReference type="PATRIC" id="fig|1408103.3.peg.766"/>
<evidence type="ECO:0000256" key="11">
    <source>
        <dbReference type="ARBA" id="ARBA00023012"/>
    </source>
</evidence>
<organism evidence="20 21">
    <name type="scientific">Mesobacillus campisalis</name>
    <dbReference type="NCBI Taxonomy" id="1408103"/>
    <lineage>
        <taxon>Bacteria</taxon>
        <taxon>Bacillati</taxon>
        <taxon>Bacillota</taxon>
        <taxon>Bacilli</taxon>
        <taxon>Bacillales</taxon>
        <taxon>Bacillaceae</taxon>
        <taxon>Mesobacillus</taxon>
    </lineage>
</organism>
<dbReference type="Gene3D" id="3.30.565.10">
    <property type="entry name" value="Histidine kinase-like ATPase, C-terminal domain"/>
    <property type="match status" value="1"/>
</dbReference>
<evidence type="ECO:0000256" key="1">
    <source>
        <dbReference type="ARBA" id="ARBA00000085"/>
    </source>
</evidence>
<feature type="domain" description="Response regulatory" evidence="18">
    <location>
        <begin position="808"/>
        <end position="925"/>
    </location>
</feature>
<dbReference type="CDD" id="cd17546">
    <property type="entry name" value="REC_hyHK_CKI1_RcsC-like"/>
    <property type="match status" value="1"/>
</dbReference>
<keyword evidence="8" id="KW-0547">Nucleotide-binding</keyword>
<keyword evidence="7" id="KW-0808">Transferase</keyword>
<feature type="coiled-coil region" evidence="15">
    <location>
        <begin position="434"/>
        <end position="510"/>
    </location>
</feature>
<dbReference type="PRINTS" id="PR00344">
    <property type="entry name" value="BCTRLSENSOR"/>
</dbReference>
<dbReference type="SMART" id="SM00304">
    <property type="entry name" value="HAMP"/>
    <property type="match status" value="1"/>
</dbReference>
<dbReference type="Pfam" id="PF00072">
    <property type="entry name" value="Response_reg"/>
    <property type="match status" value="1"/>
</dbReference>
<evidence type="ECO:0000259" key="18">
    <source>
        <dbReference type="PROSITE" id="PS50110"/>
    </source>
</evidence>
<dbReference type="SMART" id="SM00388">
    <property type="entry name" value="HisKA"/>
    <property type="match status" value="1"/>
</dbReference>
<dbReference type="InterPro" id="IPR005467">
    <property type="entry name" value="His_kinase_dom"/>
</dbReference>
<keyword evidence="5" id="KW-1003">Cell membrane</keyword>
<dbReference type="Gene3D" id="6.10.340.10">
    <property type="match status" value="1"/>
</dbReference>
<dbReference type="InterPro" id="IPR036890">
    <property type="entry name" value="HATPase_C_sf"/>
</dbReference>
<reference evidence="20 21" key="1">
    <citation type="submission" date="2015-04" db="EMBL/GenBank/DDBJ databases">
        <title>Taxonomic description and genome sequence of Bacillus campisalis sp. nov., a novel member of the genus Bacillus isolated from solar saltern.</title>
        <authorList>
            <person name="Mathan Kumar R."/>
            <person name="Kaur G."/>
            <person name="Kumar A."/>
            <person name="Singh N.K."/>
            <person name="Kaur N."/>
            <person name="Kumar N."/>
            <person name="Mayilraj S."/>
        </authorList>
    </citation>
    <scope>NUCLEOTIDE SEQUENCE [LARGE SCALE GENOMIC DNA]</scope>
    <source>
        <strain evidence="20 21">SA2-6</strain>
    </source>
</reference>
<accession>A0A0M2SY28</accession>
<feature type="domain" description="HAMP" evidence="19">
    <location>
        <begin position="207"/>
        <end position="261"/>
    </location>
</feature>
<comment type="catalytic activity">
    <reaction evidence="1">
        <text>ATP + protein L-histidine = ADP + protein N-phospho-L-histidine.</text>
        <dbReference type="EC" id="2.7.13.3"/>
    </reaction>
</comment>
<evidence type="ECO:0000256" key="8">
    <source>
        <dbReference type="ARBA" id="ARBA00022741"/>
    </source>
</evidence>
<dbReference type="SMART" id="SM00448">
    <property type="entry name" value="REC"/>
    <property type="match status" value="1"/>
</dbReference>
<dbReference type="SUPFAM" id="SSF47384">
    <property type="entry name" value="Homodimeric domain of signal transducing histidine kinase"/>
    <property type="match status" value="1"/>
</dbReference>
<evidence type="ECO:0000256" key="15">
    <source>
        <dbReference type="SAM" id="Coils"/>
    </source>
</evidence>
<keyword evidence="16" id="KW-1133">Transmembrane helix</keyword>
<dbReference type="AlphaFoldDB" id="A0A0M2SY28"/>
<evidence type="ECO:0000256" key="12">
    <source>
        <dbReference type="ARBA" id="ARBA00023136"/>
    </source>
</evidence>
<evidence type="ECO:0000256" key="10">
    <source>
        <dbReference type="ARBA" id="ARBA00022840"/>
    </source>
</evidence>
<evidence type="ECO:0000256" key="13">
    <source>
        <dbReference type="ARBA" id="ARBA00074306"/>
    </source>
</evidence>
<dbReference type="Pfam" id="PF12729">
    <property type="entry name" value="4HB_MCP_1"/>
    <property type="match status" value="1"/>
</dbReference>
<evidence type="ECO:0000256" key="9">
    <source>
        <dbReference type="ARBA" id="ARBA00022777"/>
    </source>
</evidence>
<dbReference type="Pfam" id="PF13185">
    <property type="entry name" value="GAF_2"/>
    <property type="match status" value="1"/>
</dbReference>
<gene>
    <name evidence="20" type="ORF">WQ57_03400</name>
</gene>
<dbReference type="Pfam" id="PF00512">
    <property type="entry name" value="HisKA"/>
    <property type="match status" value="1"/>
</dbReference>
<dbReference type="InterPro" id="IPR003660">
    <property type="entry name" value="HAMP_dom"/>
</dbReference>
<name>A0A0M2SY28_9BACI</name>
<keyword evidence="11" id="KW-0902">Two-component regulatory system</keyword>
<proteinExistence type="inferred from homology"/>
<dbReference type="Gene3D" id="1.10.287.130">
    <property type="match status" value="1"/>
</dbReference>
<dbReference type="CDD" id="cd00082">
    <property type="entry name" value="HisKA"/>
    <property type="match status" value="1"/>
</dbReference>
<dbReference type="OrthoDB" id="9790669at2"/>
<protein>
    <recommendedName>
        <fullName evidence="13">Circadian input-output histidine kinase CikA</fullName>
        <ecNumber evidence="4">2.7.13.3</ecNumber>
    </recommendedName>
</protein>
<evidence type="ECO:0000256" key="16">
    <source>
        <dbReference type="SAM" id="Phobius"/>
    </source>
</evidence>
<dbReference type="CDD" id="cd06225">
    <property type="entry name" value="HAMP"/>
    <property type="match status" value="1"/>
</dbReference>
<evidence type="ECO:0000259" key="17">
    <source>
        <dbReference type="PROSITE" id="PS50109"/>
    </source>
</evidence>
<dbReference type="SUPFAM" id="SSF52172">
    <property type="entry name" value="CheY-like"/>
    <property type="match status" value="1"/>
</dbReference>
<dbReference type="InterPro" id="IPR003594">
    <property type="entry name" value="HATPase_dom"/>
</dbReference>
<dbReference type="PROSITE" id="PS50885">
    <property type="entry name" value="HAMP"/>
    <property type="match status" value="1"/>
</dbReference>
<dbReference type="SUPFAM" id="SSF55874">
    <property type="entry name" value="ATPase domain of HSP90 chaperone/DNA topoisomerase II/histidine kinase"/>
    <property type="match status" value="1"/>
</dbReference>
<dbReference type="RefSeq" id="WP_046522504.1">
    <property type="nucleotide sequence ID" value="NZ_LAYY01000003.1"/>
</dbReference>
<dbReference type="EC" id="2.7.13.3" evidence="4"/>
<evidence type="ECO:0000256" key="7">
    <source>
        <dbReference type="ARBA" id="ARBA00022679"/>
    </source>
</evidence>
<feature type="domain" description="Histidine kinase" evidence="17">
    <location>
        <begin position="520"/>
        <end position="753"/>
    </location>
</feature>
<keyword evidence="21" id="KW-1185">Reference proteome</keyword>
<evidence type="ECO:0000256" key="5">
    <source>
        <dbReference type="ARBA" id="ARBA00022475"/>
    </source>
</evidence>
<evidence type="ECO:0000256" key="14">
    <source>
        <dbReference type="PROSITE-ProRule" id="PRU00169"/>
    </source>
</evidence>
<keyword evidence="12 16" id="KW-0472">Membrane</keyword>
<evidence type="ECO:0000256" key="4">
    <source>
        <dbReference type="ARBA" id="ARBA00012438"/>
    </source>
</evidence>
<dbReference type="InterPro" id="IPR047347">
    <property type="entry name" value="YvaQ-like_sensor"/>
</dbReference>
<dbReference type="CDD" id="cd19411">
    <property type="entry name" value="MCP2201-like_sensor"/>
    <property type="match status" value="1"/>
</dbReference>